<dbReference type="Proteomes" id="UP000784294">
    <property type="component" value="Unassembled WGS sequence"/>
</dbReference>
<name>A0A3S5B7T6_9PLAT</name>
<protein>
    <submittedName>
        <fullName evidence="1">Uncharacterized protein</fullName>
    </submittedName>
</protein>
<dbReference type="AlphaFoldDB" id="A0A3S5B7T6"/>
<comment type="caution">
    <text evidence="1">The sequence shown here is derived from an EMBL/GenBank/DDBJ whole genome shotgun (WGS) entry which is preliminary data.</text>
</comment>
<dbReference type="EMBL" id="CAAALY010259647">
    <property type="protein sequence ID" value="VEL38972.1"/>
    <property type="molecule type" value="Genomic_DNA"/>
</dbReference>
<accession>A0A3S5B7T6</accession>
<evidence type="ECO:0000313" key="2">
    <source>
        <dbReference type="Proteomes" id="UP000784294"/>
    </source>
</evidence>
<gene>
    <name evidence="1" type="ORF">PXEA_LOCUS32412</name>
</gene>
<proteinExistence type="predicted"/>
<organism evidence="1 2">
    <name type="scientific">Protopolystoma xenopodis</name>
    <dbReference type="NCBI Taxonomy" id="117903"/>
    <lineage>
        <taxon>Eukaryota</taxon>
        <taxon>Metazoa</taxon>
        <taxon>Spiralia</taxon>
        <taxon>Lophotrochozoa</taxon>
        <taxon>Platyhelminthes</taxon>
        <taxon>Monogenea</taxon>
        <taxon>Polyopisthocotylea</taxon>
        <taxon>Polystomatidea</taxon>
        <taxon>Polystomatidae</taxon>
        <taxon>Protopolystoma</taxon>
    </lineage>
</organism>
<evidence type="ECO:0000313" key="1">
    <source>
        <dbReference type="EMBL" id="VEL38972.1"/>
    </source>
</evidence>
<sequence length="233" mass="26488">MCEYGAYEENRLGTASVDMLLETPSRLIFPVLSSSTQFDLFRHFPRHDRRWATQNRTLEVRLRRVAVSILSRCLRATPNRLSRQGATCQTGQMTIVLEDMLVGLWKRQRCDHILLSSEPDRPRSHALNEGDNVNSVRGFTLPPKGYSTFGWIDLPFPPGSGHNHKRVPSHFNWPFSSASTRIRTVQQFDLAPISCSMLSTRLESGLCQYRLHIYARTLLRSTASSLLGSKGKN</sequence>
<reference evidence="1" key="1">
    <citation type="submission" date="2018-11" db="EMBL/GenBank/DDBJ databases">
        <authorList>
            <consortium name="Pathogen Informatics"/>
        </authorList>
    </citation>
    <scope>NUCLEOTIDE SEQUENCE</scope>
</reference>
<keyword evidence="2" id="KW-1185">Reference proteome</keyword>